<accession>U2E3K6</accession>
<dbReference type="Proteomes" id="UP000003861">
    <property type="component" value="Unassembled WGS sequence"/>
</dbReference>
<evidence type="ECO:0000313" key="2">
    <source>
        <dbReference type="EMBL" id="ERJ06516.1"/>
    </source>
</evidence>
<keyword evidence="1" id="KW-1133">Transmembrane helix</keyword>
<keyword evidence="1" id="KW-0472">Membrane</keyword>
<evidence type="ECO:0000256" key="1">
    <source>
        <dbReference type="SAM" id="Phobius"/>
    </source>
</evidence>
<proteinExistence type="predicted"/>
<comment type="caution">
    <text evidence="2">The sequence shown here is derived from an EMBL/GenBank/DDBJ whole genome shotgun (WGS) entry which is preliminary data.</text>
</comment>
<dbReference type="AlphaFoldDB" id="U2E3K6"/>
<feature type="transmembrane region" description="Helical" evidence="1">
    <location>
        <begin position="23"/>
        <end position="42"/>
    </location>
</feature>
<keyword evidence="1" id="KW-0812">Transmembrane</keyword>
<feature type="transmembrane region" description="Helical" evidence="1">
    <location>
        <begin position="49"/>
        <end position="76"/>
    </location>
</feature>
<gene>
    <name evidence="2" type="ORF">HLRTI_001403</name>
</gene>
<reference evidence="2 3" key="1">
    <citation type="journal article" date="2011" name="J. Bacteriol.">
        <title>Genome sequence of Halorhabdus tiamatea, the first archaeon isolated from a deep-sea anoxic brine lake.</title>
        <authorList>
            <person name="Antunes A."/>
            <person name="Alam I."/>
            <person name="Bajic V.B."/>
            <person name="Stingl U."/>
        </authorList>
    </citation>
    <scope>NUCLEOTIDE SEQUENCE [LARGE SCALE GENOMIC DNA]</scope>
    <source>
        <strain evidence="2 3">SARL4B</strain>
    </source>
</reference>
<name>U2E3K6_9EURY</name>
<dbReference type="EMBL" id="AFNT02000013">
    <property type="protein sequence ID" value="ERJ06516.1"/>
    <property type="molecule type" value="Genomic_DNA"/>
</dbReference>
<organism evidence="2 3">
    <name type="scientific">Halorhabdus tiamatea SARL4B</name>
    <dbReference type="NCBI Taxonomy" id="1033806"/>
    <lineage>
        <taxon>Archaea</taxon>
        <taxon>Methanobacteriati</taxon>
        <taxon>Methanobacteriota</taxon>
        <taxon>Stenosarchaea group</taxon>
        <taxon>Halobacteria</taxon>
        <taxon>Halobacteriales</taxon>
        <taxon>Haloarculaceae</taxon>
        <taxon>Halorhabdus</taxon>
    </lineage>
</organism>
<reference evidence="2 3" key="2">
    <citation type="journal article" date="2013" name="PLoS ONE">
        <title>INDIGO - INtegrated Data Warehouse of MIcrobial GenOmes with Examples from the Red Sea Extremophiles.</title>
        <authorList>
            <person name="Alam I."/>
            <person name="Antunes A."/>
            <person name="Kamau A.A."/>
            <person name="Ba Alawi W."/>
            <person name="Kalkatawi M."/>
            <person name="Stingl U."/>
            <person name="Bajic V.B."/>
        </authorList>
    </citation>
    <scope>NUCLEOTIDE SEQUENCE [LARGE SCALE GENOMIC DNA]</scope>
    <source>
        <strain evidence="2 3">SARL4B</strain>
    </source>
</reference>
<protein>
    <submittedName>
        <fullName evidence="2">Uncharacterized protein</fullName>
    </submittedName>
</protein>
<evidence type="ECO:0000313" key="3">
    <source>
        <dbReference type="Proteomes" id="UP000003861"/>
    </source>
</evidence>
<sequence>MSPVLESLKETWSTVTSFDSVKVWLLVVGIAGGVGLFISWELSQLWEHLFGYSSIMTVLTTITVLLLSYFCLSYLVSSVLYNHELSAN</sequence>